<feature type="transmembrane region" description="Helical" evidence="2">
    <location>
        <begin position="37"/>
        <end position="63"/>
    </location>
</feature>
<organism evidence="4 5">
    <name type="scientific">Streptomonospora algeriensis</name>
    <dbReference type="NCBI Taxonomy" id="995084"/>
    <lineage>
        <taxon>Bacteria</taxon>
        <taxon>Bacillati</taxon>
        <taxon>Actinomycetota</taxon>
        <taxon>Actinomycetes</taxon>
        <taxon>Streptosporangiales</taxon>
        <taxon>Nocardiopsidaceae</taxon>
        <taxon>Streptomonospora</taxon>
    </lineage>
</organism>
<keyword evidence="2" id="KW-0812">Transmembrane</keyword>
<dbReference type="Proteomes" id="UP001596956">
    <property type="component" value="Unassembled WGS sequence"/>
</dbReference>
<sequence>MRLQSAMPSSALAAPATPILPAEDGDPREQRGRRHPLSCVILTSLCAVLTGARCLAAIGQWAANAPP</sequence>
<evidence type="ECO:0000256" key="1">
    <source>
        <dbReference type="SAM" id="MobiDB-lite"/>
    </source>
</evidence>
<evidence type="ECO:0000256" key="2">
    <source>
        <dbReference type="SAM" id="Phobius"/>
    </source>
</evidence>
<evidence type="ECO:0000313" key="5">
    <source>
        <dbReference type="Proteomes" id="UP001596956"/>
    </source>
</evidence>
<proteinExistence type="predicted"/>
<evidence type="ECO:0000313" key="4">
    <source>
        <dbReference type="EMBL" id="MFD0799940.1"/>
    </source>
</evidence>
<keyword evidence="2" id="KW-1133">Transmembrane helix</keyword>
<feature type="domain" description="H repeat-associated protein N-terminal" evidence="3">
    <location>
        <begin position="26"/>
        <end position="65"/>
    </location>
</feature>
<dbReference type="InterPro" id="IPR032806">
    <property type="entry name" value="YbfD_N"/>
</dbReference>
<feature type="compositionally biased region" description="Low complexity" evidence="1">
    <location>
        <begin position="1"/>
        <end position="22"/>
    </location>
</feature>
<keyword evidence="5" id="KW-1185">Reference proteome</keyword>
<feature type="non-terminal residue" evidence="4">
    <location>
        <position position="67"/>
    </location>
</feature>
<protein>
    <submittedName>
        <fullName evidence="4">Transposase family protein</fullName>
    </submittedName>
</protein>
<reference evidence="5" key="1">
    <citation type="journal article" date="2019" name="Int. J. Syst. Evol. Microbiol.">
        <title>The Global Catalogue of Microorganisms (GCM) 10K type strain sequencing project: providing services to taxonomists for standard genome sequencing and annotation.</title>
        <authorList>
            <consortium name="The Broad Institute Genomics Platform"/>
            <consortium name="The Broad Institute Genome Sequencing Center for Infectious Disease"/>
            <person name="Wu L."/>
            <person name="Ma J."/>
        </authorList>
    </citation>
    <scope>NUCLEOTIDE SEQUENCE [LARGE SCALE GENOMIC DNA]</scope>
    <source>
        <strain evidence="5">CCUG 63369</strain>
    </source>
</reference>
<accession>A0ABW3BA15</accession>
<evidence type="ECO:0000259" key="3">
    <source>
        <dbReference type="Pfam" id="PF13808"/>
    </source>
</evidence>
<dbReference type="Pfam" id="PF13808">
    <property type="entry name" value="DDE_Tnp_1_assoc"/>
    <property type="match status" value="1"/>
</dbReference>
<keyword evidence="2" id="KW-0472">Membrane</keyword>
<name>A0ABW3BA15_9ACTN</name>
<feature type="region of interest" description="Disordered" evidence="1">
    <location>
        <begin position="1"/>
        <end position="33"/>
    </location>
</feature>
<comment type="caution">
    <text evidence="4">The sequence shown here is derived from an EMBL/GenBank/DDBJ whole genome shotgun (WGS) entry which is preliminary data.</text>
</comment>
<dbReference type="EMBL" id="JBHTHR010000011">
    <property type="protein sequence ID" value="MFD0799940.1"/>
    <property type="molecule type" value="Genomic_DNA"/>
</dbReference>
<gene>
    <name evidence="4" type="ORF">ACFQZU_01210</name>
</gene>